<dbReference type="Proteomes" id="UP001172159">
    <property type="component" value="Unassembled WGS sequence"/>
</dbReference>
<protein>
    <recommendedName>
        <fullName evidence="4">25S rRNA (Uridine(2843)-N(3))-methyltransferase</fullName>
    </recommendedName>
</protein>
<sequence length="382" mass="42305">MVQAKLDTAPQKARSKQQPSKPKRRPQTSEQHKLKPHPNNEKVIISPSELKHYQLILDLFHRTFNDTLTSPDFTTQLQTLKQSLFDRDFATAFTNTPSNLPIYSARWSPPRALAYSSILTSLSRHLPKLYSPPNHLTCLSIGGCTAELAAFASALTLLPSSPSGQITLLDSAPWGPVLDSLSHSLTTSPPISKYASKSTVQQPPFISPDRLQFNFLQQDALATPYSQLFPTTSPVPAPVLVTLFFTLNELFTSAGIGKTTSFLLNLSSAIPIGSLLLVVDSPGSYSETTVGTSQKKYPMAWLLDKILSSVCPDTKPSEAPDGRIKWKNLESHDSIWFRLPEGELEYPIPLENMRYQMHLYRAVDPAAPEQEDEEQGSGEDEN</sequence>
<dbReference type="AlphaFoldDB" id="A0AA40EBM8"/>
<gene>
    <name evidence="2" type="ORF">B0T21DRAFT_368007</name>
</gene>
<evidence type="ECO:0000256" key="1">
    <source>
        <dbReference type="SAM" id="MobiDB-lite"/>
    </source>
</evidence>
<dbReference type="Pfam" id="PF11312">
    <property type="entry name" value="Methyltransf_34"/>
    <property type="match status" value="1"/>
</dbReference>
<dbReference type="EMBL" id="JAUKTV010000007">
    <property type="protein sequence ID" value="KAK0735544.1"/>
    <property type="molecule type" value="Genomic_DNA"/>
</dbReference>
<reference evidence="2" key="1">
    <citation type="submission" date="2023-06" db="EMBL/GenBank/DDBJ databases">
        <title>Genome-scale phylogeny and comparative genomics of the fungal order Sordariales.</title>
        <authorList>
            <consortium name="Lawrence Berkeley National Laboratory"/>
            <person name="Hensen N."/>
            <person name="Bonometti L."/>
            <person name="Westerberg I."/>
            <person name="Brannstrom I.O."/>
            <person name="Guillou S."/>
            <person name="Cros-Aarteil S."/>
            <person name="Calhoun S."/>
            <person name="Haridas S."/>
            <person name="Kuo A."/>
            <person name="Mondo S."/>
            <person name="Pangilinan J."/>
            <person name="Riley R."/>
            <person name="Labutti K."/>
            <person name="Andreopoulos B."/>
            <person name="Lipzen A."/>
            <person name="Chen C."/>
            <person name="Yanf M."/>
            <person name="Daum C."/>
            <person name="Ng V."/>
            <person name="Clum A."/>
            <person name="Steindorff A."/>
            <person name="Ohm R."/>
            <person name="Martin F."/>
            <person name="Silar P."/>
            <person name="Natvig D."/>
            <person name="Lalanne C."/>
            <person name="Gautier V."/>
            <person name="Ament-Velasquez S.L."/>
            <person name="Kruys A."/>
            <person name="Hutchinson M.I."/>
            <person name="Powell A.J."/>
            <person name="Barry K."/>
            <person name="Miller A.N."/>
            <person name="Grigoriev I.V."/>
            <person name="Debuchy R."/>
            <person name="Gladieux P."/>
            <person name="Thoren M.H."/>
            <person name="Johannesson H."/>
        </authorList>
    </citation>
    <scope>NUCLEOTIDE SEQUENCE</scope>
    <source>
        <strain evidence="2">CBS 540.89</strain>
    </source>
</reference>
<name>A0AA40EBM8_9PEZI</name>
<proteinExistence type="predicted"/>
<feature type="region of interest" description="Disordered" evidence="1">
    <location>
        <begin position="1"/>
        <end position="41"/>
    </location>
</feature>
<comment type="caution">
    <text evidence="2">The sequence shown here is derived from an EMBL/GenBank/DDBJ whole genome shotgun (WGS) entry which is preliminary data.</text>
</comment>
<organism evidence="2 3">
    <name type="scientific">Apiosordaria backusii</name>
    <dbReference type="NCBI Taxonomy" id="314023"/>
    <lineage>
        <taxon>Eukaryota</taxon>
        <taxon>Fungi</taxon>
        <taxon>Dikarya</taxon>
        <taxon>Ascomycota</taxon>
        <taxon>Pezizomycotina</taxon>
        <taxon>Sordariomycetes</taxon>
        <taxon>Sordariomycetidae</taxon>
        <taxon>Sordariales</taxon>
        <taxon>Lasiosphaeriaceae</taxon>
        <taxon>Apiosordaria</taxon>
    </lineage>
</organism>
<evidence type="ECO:0000313" key="3">
    <source>
        <dbReference type="Proteomes" id="UP001172159"/>
    </source>
</evidence>
<evidence type="ECO:0000313" key="2">
    <source>
        <dbReference type="EMBL" id="KAK0735544.1"/>
    </source>
</evidence>
<accession>A0AA40EBM8</accession>
<keyword evidence="3" id="KW-1185">Reference proteome</keyword>
<dbReference type="InterPro" id="IPR021463">
    <property type="entry name" value="Methyltransf_34"/>
</dbReference>
<evidence type="ECO:0008006" key="4">
    <source>
        <dbReference type="Google" id="ProtNLM"/>
    </source>
</evidence>